<organism evidence="1 2">
    <name type="scientific">Laetiporus sulphureus 93-53</name>
    <dbReference type="NCBI Taxonomy" id="1314785"/>
    <lineage>
        <taxon>Eukaryota</taxon>
        <taxon>Fungi</taxon>
        <taxon>Dikarya</taxon>
        <taxon>Basidiomycota</taxon>
        <taxon>Agaricomycotina</taxon>
        <taxon>Agaricomycetes</taxon>
        <taxon>Polyporales</taxon>
        <taxon>Laetiporus</taxon>
    </lineage>
</organism>
<reference evidence="1 2" key="1">
    <citation type="journal article" date="2016" name="Mol. Biol. Evol.">
        <title>Comparative Genomics of Early-Diverging Mushroom-Forming Fungi Provides Insights into the Origins of Lignocellulose Decay Capabilities.</title>
        <authorList>
            <person name="Nagy L.G."/>
            <person name="Riley R."/>
            <person name="Tritt A."/>
            <person name="Adam C."/>
            <person name="Daum C."/>
            <person name="Floudas D."/>
            <person name="Sun H."/>
            <person name="Yadav J.S."/>
            <person name="Pangilinan J."/>
            <person name="Larsson K.H."/>
            <person name="Matsuura K."/>
            <person name="Barry K."/>
            <person name="Labutti K."/>
            <person name="Kuo R."/>
            <person name="Ohm R.A."/>
            <person name="Bhattacharya S.S."/>
            <person name="Shirouzu T."/>
            <person name="Yoshinaga Y."/>
            <person name="Martin F.M."/>
            <person name="Grigoriev I.V."/>
            <person name="Hibbett D.S."/>
        </authorList>
    </citation>
    <scope>NUCLEOTIDE SEQUENCE [LARGE SCALE GENOMIC DNA]</scope>
    <source>
        <strain evidence="1 2">93-53</strain>
    </source>
</reference>
<sequence>MYVLHPYHLHPPPPGGPTVYVIIYLEMNITRVVFLRYTPLDQYGRDVREKQQLSYSKCHFIENSSDFQEDPLITEALQPTSLCHIAFCLAAMATKNKQDNKLPASAIITYNLTMLTVKEMMKNVRLQEEKHAYMKLSTTKKFGTWKAQLLPLALVSEEDHKEMLTHAQKTKEPDVFIHVHAISEARKMKKENKDRLIYSIDESECSDDNDNSKKKKKKAKMKTLKASNINVINMPINDNIHVTNQAVGAPDASLTLRMAHTWSLAMHTLRYGQL</sequence>
<dbReference type="GeneID" id="63824422"/>
<name>A0A165B8G1_9APHY</name>
<accession>A0A165B8G1</accession>
<dbReference type="Proteomes" id="UP000076871">
    <property type="component" value="Unassembled WGS sequence"/>
</dbReference>
<evidence type="ECO:0000313" key="1">
    <source>
        <dbReference type="EMBL" id="KZT00484.1"/>
    </source>
</evidence>
<proteinExistence type="predicted"/>
<dbReference type="AlphaFoldDB" id="A0A165B8G1"/>
<dbReference type="RefSeq" id="XP_040758224.1">
    <property type="nucleotide sequence ID" value="XM_040907393.1"/>
</dbReference>
<protein>
    <submittedName>
        <fullName evidence="1">Uncharacterized protein</fullName>
    </submittedName>
</protein>
<gene>
    <name evidence="1" type="ORF">LAESUDRAFT_718095</name>
</gene>
<evidence type="ECO:0000313" key="2">
    <source>
        <dbReference type="Proteomes" id="UP000076871"/>
    </source>
</evidence>
<dbReference type="InParanoid" id="A0A165B8G1"/>
<dbReference type="EMBL" id="KV427684">
    <property type="protein sequence ID" value="KZT00484.1"/>
    <property type="molecule type" value="Genomic_DNA"/>
</dbReference>
<keyword evidence="2" id="KW-1185">Reference proteome</keyword>